<reference evidence="1" key="1">
    <citation type="submission" date="2023-06" db="EMBL/GenBank/DDBJ databases">
        <title>Genome-scale phylogeny and comparative genomics of the fungal order Sordariales.</title>
        <authorList>
            <consortium name="Lawrence Berkeley National Laboratory"/>
            <person name="Hensen N."/>
            <person name="Bonometti L."/>
            <person name="Westerberg I."/>
            <person name="Brannstrom I.O."/>
            <person name="Guillou S."/>
            <person name="Cros-Aarteil S."/>
            <person name="Calhoun S."/>
            <person name="Haridas S."/>
            <person name="Kuo A."/>
            <person name="Mondo S."/>
            <person name="Pangilinan J."/>
            <person name="Riley R."/>
            <person name="Labutti K."/>
            <person name="Andreopoulos B."/>
            <person name="Lipzen A."/>
            <person name="Chen C."/>
            <person name="Yanf M."/>
            <person name="Daum C."/>
            <person name="Ng V."/>
            <person name="Clum A."/>
            <person name="Steindorff A."/>
            <person name="Ohm R."/>
            <person name="Martin F."/>
            <person name="Silar P."/>
            <person name="Natvig D."/>
            <person name="Lalanne C."/>
            <person name="Gautier V."/>
            <person name="Ament-Velasquez S.L."/>
            <person name="Kruys A."/>
            <person name="Hutchinson M.I."/>
            <person name="Powell A.J."/>
            <person name="Barry K."/>
            <person name="Miller A.N."/>
            <person name="Grigoriev I.V."/>
            <person name="Debuchy R."/>
            <person name="Gladieux P."/>
            <person name="Thoren M.H."/>
            <person name="Johannesson H."/>
        </authorList>
    </citation>
    <scope>NUCLEOTIDE SEQUENCE</scope>
    <source>
        <strain evidence="1">SMH4607-1</strain>
    </source>
</reference>
<dbReference type="Proteomes" id="UP001172102">
    <property type="component" value="Unassembled WGS sequence"/>
</dbReference>
<accession>A0AA39ZWU7</accession>
<dbReference type="EMBL" id="JAUKUA010000007">
    <property type="protein sequence ID" value="KAK0705122.1"/>
    <property type="molecule type" value="Genomic_DNA"/>
</dbReference>
<protein>
    <submittedName>
        <fullName evidence="1">Uncharacterized protein</fullName>
    </submittedName>
</protein>
<name>A0AA39ZWU7_9PEZI</name>
<organism evidence="1 2">
    <name type="scientific">Lasiosphaeris hirsuta</name>
    <dbReference type="NCBI Taxonomy" id="260670"/>
    <lineage>
        <taxon>Eukaryota</taxon>
        <taxon>Fungi</taxon>
        <taxon>Dikarya</taxon>
        <taxon>Ascomycota</taxon>
        <taxon>Pezizomycotina</taxon>
        <taxon>Sordariomycetes</taxon>
        <taxon>Sordariomycetidae</taxon>
        <taxon>Sordariales</taxon>
        <taxon>Lasiosphaeriaceae</taxon>
        <taxon>Lasiosphaeris</taxon>
    </lineage>
</organism>
<comment type="caution">
    <text evidence="1">The sequence shown here is derived from an EMBL/GenBank/DDBJ whole genome shotgun (WGS) entry which is preliminary data.</text>
</comment>
<evidence type="ECO:0000313" key="2">
    <source>
        <dbReference type="Proteomes" id="UP001172102"/>
    </source>
</evidence>
<dbReference type="AlphaFoldDB" id="A0AA39ZWU7"/>
<sequence>MHVSRLLQGFFCHFLPAQARPVHASTSGSYSDSSDSYSDFYPDFLGLLQLPMGTRLPKRRPSAGPSVCMCVCVCVFSCQGKKFAPTSFLVSAQPTKKNTTIFSTSQPSSWHHHFLPASPGYYLNTTNLN</sequence>
<gene>
    <name evidence="1" type="ORF">B0H67DRAFT_372039</name>
</gene>
<proteinExistence type="predicted"/>
<evidence type="ECO:0000313" key="1">
    <source>
        <dbReference type="EMBL" id="KAK0705122.1"/>
    </source>
</evidence>
<keyword evidence="2" id="KW-1185">Reference proteome</keyword>